<name>A0AA45C535_9BACT</name>
<reference evidence="11 12" key="1">
    <citation type="submission" date="2018-05" db="EMBL/GenBank/DDBJ databases">
        <title>Genomic Encyclopedia of Type Strains, Phase IV (KMG-IV): sequencing the most valuable type-strain genomes for metagenomic binning, comparative biology and taxonomic classification.</title>
        <authorList>
            <person name="Goeker M."/>
        </authorList>
    </citation>
    <scope>NUCLEOTIDE SEQUENCE [LARGE SCALE GENOMIC DNA]</scope>
    <source>
        <strain evidence="11 12">DSM 24906</strain>
    </source>
</reference>
<feature type="domain" description="ABC transporter" evidence="10">
    <location>
        <begin position="6"/>
        <end position="256"/>
    </location>
</feature>
<keyword evidence="4" id="KW-1003">Cell membrane</keyword>
<dbReference type="InterPro" id="IPR013563">
    <property type="entry name" value="Oligopep_ABC_C"/>
</dbReference>
<dbReference type="NCBIfam" id="TIGR01727">
    <property type="entry name" value="oligo_HPY"/>
    <property type="match status" value="1"/>
</dbReference>
<keyword evidence="8" id="KW-1278">Translocase</keyword>
<dbReference type="InterPro" id="IPR050388">
    <property type="entry name" value="ABC_Ni/Peptide_Import"/>
</dbReference>
<dbReference type="PROSITE" id="PS50893">
    <property type="entry name" value="ABC_TRANSPORTER_2"/>
    <property type="match status" value="1"/>
</dbReference>
<dbReference type="PANTHER" id="PTHR43297">
    <property type="entry name" value="OLIGOPEPTIDE TRANSPORT ATP-BINDING PROTEIN APPD"/>
    <property type="match status" value="1"/>
</dbReference>
<dbReference type="Gene3D" id="3.40.50.300">
    <property type="entry name" value="P-loop containing nucleotide triphosphate hydrolases"/>
    <property type="match status" value="1"/>
</dbReference>
<dbReference type="Proteomes" id="UP000245921">
    <property type="component" value="Unassembled WGS sequence"/>
</dbReference>
<evidence type="ECO:0000256" key="2">
    <source>
        <dbReference type="ARBA" id="ARBA00005417"/>
    </source>
</evidence>
<evidence type="ECO:0000256" key="6">
    <source>
        <dbReference type="ARBA" id="ARBA00022741"/>
    </source>
</evidence>
<sequence length="326" mass="37180">MSEVILKVENLKTYFNTYDGTVKAVDNVSFELRKGEILALVGESGCGKSITNMTIMGLVKQPPAMIEGKIIYNGQNLLDLNYEQYRKIRGKEIGMIFQEPMSAFDPLYTVGEQLFEVCKIHLGLNKKQAREKSIEMLKKVGIPSPEKRFDEYPHEMSGGMLQRVMIAMTLITEPKILIADEPTTALDVTIQAQVLNLMRDLQKEFNTSIIFITHDLGVVSELADRVHVMYAGKIVEKSTVYEIFDNPKHPYTQGLMKSRVQKFYKGKYLPHIDGFVPKATNFPEGCRFHPRCEFATEKCKTMIPDDFKAKENHTVSCWLYGDDKNE</sequence>
<keyword evidence="6" id="KW-0547">Nucleotide-binding</keyword>
<dbReference type="GO" id="GO:0005886">
    <property type="term" value="C:plasma membrane"/>
    <property type="evidence" value="ECO:0007669"/>
    <property type="project" value="UniProtKB-SubCell"/>
</dbReference>
<dbReference type="PROSITE" id="PS00211">
    <property type="entry name" value="ABC_TRANSPORTER_1"/>
    <property type="match status" value="1"/>
</dbReference>
<evidence type="ECO:0000256" key="1">
    <source>
        <dbReference type="ARBA" id="ARBA00004202"/>
    </source>
</evidence>
<dbReference type="InterPro" id="IPR003439">
    <property type="entry name" value="ABC_transporter-like_ATP-bd"/>
</dbReference>
<keyword evidence="7 11" id="KW-0067">ATP-binding</keyword>
<evidence type="ECO:0000256" key="3">
    <source>
        <dbReference type="ARBA" id="ARBA00022448"/>
    </source>
</evidence>
<evidence type="ECO:0000256" key="4">
    <source>
        <dbReference type="ARBA" id="ARBA00022475"/>
    </source>
</evidence>
<dbReference type="EMBL" id="QGGI01000022">
    <property type="protein sequence ID" value="PWJ87678.1"/>
    <property type="molecule type" value="Genomic_DNA"/>
</dbReference>
<dbReference type="PANTHER" id="PTHR43297:SF14">
    <property type="entry name" value="ATPASE AAA-TYPE CORE DOMAIN-CONTAINING PROTEIN"/>
    <property type="match status" value="1"/>
</dbReference>
<keyword evidence="9" id="KW-0472">Membrane</keyword>
<organism evidence="11 12">
    <name type="scientific">Oceanotoga teriensis</name>
    <dbReference type="NCBI Taxonomy" id="515440"/>
    <lineage>
        <taxon>Bacteria</taxon>
        <taxon>Thermotogati</taxon>
        <taxon>Thermotogota</taxon>
        <taxon>Thermotogae</taxon>
        <taxon>Petrotogales</taxon>
        <taxon>Petrotogaceae</taxon>
        <taxon>Oceanotoga</taxon>
    </lineage>
</organism>
<keyword evidence="5" id="KW-0997">Cell inner membrane</keyword>
<comment type="caution">
    <text evidence="11">The sequence shown here is derived from an EMBL/GenBank/DDBJ whole genome shotgun (WGS) entry which is preliminary data.</text>
</comment>
<comment type="subcellular location">
    <subcellularLocation>
        <location evidence="1">Cell membrane</location>
        <topology evidence="1">Peripheral membrane protein</topology>
    </subcellularLocation>
</comment>
<evidence type="ECO:0000256" key="8">
    <source>
        <dbReference type="ARBA" id="ARBA00022967"/>
    </source>
</evidence>
<dbReference type="AlphaFoldDB" id="A0AA45C535"/>
<evidence type="ECO:0000256" key="9">
    <source>
        <dbReference type="ARBA" id="ARBA00023136"/>
    </source>
</evidence>
<dbReference type="RefSeq" id="WP_109606134.1">
    <property type="nucleotide sequence ID" value="NZ_QGGI01000022.1"/>
</dbReference>
<accession>A0AA45C535</accession>
<evidence type="ECO:0000259" key="10">
    <source>
        <dbReference type="PROSITE" id="PS50893"/>
    </source>
</evidence>
<dbReference type="InterPro" id="IPR027417">
    <property type="entry name" value="P-loop_NTPase"/>
</dbReference>
<dbReference type="GO" id="GO:0016887">
    <property type="term" value="F:ATP hydrolysis activity"/>
    <property type="evidence" value="ECO:0007669"/>
    <property type="project" value="InterPro"/>
</dbReference>
<proteinExistence type="inferred from homology"/>
<dbReference type="GO" id="GO:0015833">
    <property type="term" value="P:peptide transport"/>
    <property type="evidence" value="ECO:0007669"/>
    <property type="project" value="InterPro"/>
</dbReference>
<dbReference type="CDD" id="cd03257">
    <property type="entry name" value="ABC_NikE_OppD_transporters"/>
    <property type="match status" value="1"/>
</dbReference>
<comment type="similarity">
    <text evidence="2">Belongs to the ABC transporter superfamily.</text>
</comment>
<evidence type="ECO:0000256" key="5">
    <source>
        <dbReference type="ARBA" id="ARBA00022519"/>
    </source>
</evidence>
<evidence type="ECO:0000313" key="11">
    <source>
        <dbReference type="EMBL" id="PWJ87678.1"/>
    </source>
</evidence>
<dbReference type="SUPFAM" id="SSF52540">
    <property type="entry name" value="P-loop containing nucleoside triphosphate hydrolases"/>
    <property type="match status" value="1"/>
</dbReference>
<dbReference type="SMART" id="SM00382">
    <property type="entry name" value="AAA"/>
    <property type="match status" value="1"/>
</dbReference>
<dbReference type="InterPro" id="IPR003593">
    <property type="entry name" value="AAA+_ATPase"/>
</dbReference>
<keyword evidence="12" id="KW-1185">Reference proteome</keyword>
<dbReference type="GO" id="GO:0005524">
    <property type="term" value="F:ATP binding"/>
    <property type="evidence" value="ECO:0007669"/>
    <property type="project" value="UniProtKB-KW"/>
</dbReference>
<dbReference type="Pfam" id="PF00005">
    <property type="entry name" value="ABC_tran"/>
    <property type="match status" value="1"/>
</dbReference>
<dbReference type="InterPro" id="IPR017871">
    <property type="entry name" value="ABC_transporter-like_CS"/>
</dbReference>
<evidence type="ECO:0000313" key="12">
    <source>
        <dbReference type="Proteomes" id="UP000245921"/>
    </source>
</evidence>
<evidence type="ECO:0000256" key="7">
    <source>
        <dbReference type="ARBA" id="ARBA00022840"/>
    </source>
</evidence>
<keyword evidence="3" id="KW-0813">Transport</keyword>
<dbReference type="FunFam" id="3.40.50.300:FF:000016">
    <property type="entry name" value="Oligopeptide ABC transporter ATP-binding component"/>
    <property type="match status" value="1"/>
</dbReference>
<protein>
    <submittedName>
        <fullName evidence="11">Peptide/nickel transport system ATP-binding protein</fullName>
    </submittedName>
</protein>
<dbReference type="Pfam" id="PF08352">
    <property type="entry name" value="oligo_HPY"/>
    <property type="match status" value="1"/>
</dbReference>
<gene>
    <name evidence="11" type="ORF">C7380_1223</name>
</gene>